<organism evidence="2 3">
    <name type="scientific">Neisseria arctica</name>
    <dbReference type="NCBI Taxonomy" id="1470200"/>
    <lineage>
        <taxon>Bacteria</taxon>
        <taxon>Pseudomonadati</taxon>
        <taxon>Pseudomonadota</taxon>
        <taxon>Betaproteobacteria</taxon>
        <taxon>Neisseriales</taxon>
        <taxon>Neisseriaceae</taxon>
        <taxon>Neisseria</taxon>
    </lineage>
</organism>
<dbReference type="Proteomes" id="UP000036027">
    <property type="component" value="Unassembled WGS sequence"/>
</dbReference>
<keyword evidence="3" id="KW-1185">Reference proteome</keyword>
<proteinExistence type="predicted"/>
<dbReference type="RefSeq" id="WP_047760669.1">
    <property type="nucleotide sequence ID" value="NZ_CP091510.1"/>
</dbReference>
<dbReference type="AlphaFoldDB" id="A0A0J1C483"/>
<dbReference type="PATRIC" id="fig|1470200.3.peg.1986"/>
<evidence type="ECO:0000256" key="1">
    <source>
        <dbReference type="SAM" id="Phobius"/>
    </source>
</evidence>
<keyword evidence="1" id="KW-0812">Transmembrane</keyword>
<dbReference type="OrthoDB" id="9991660at2"/>
<accession>A0A0J1C483</accession>
<gene>
    <name evidence="2" type="ORF">PL75_04200</name>
</gene>
<keyword evidence="1" id="KW-0472">Membrane</keyword>
<keyword evidence="1" id="KW-1133">Transmembrane helix</keyword>
<name>A0A0J1C483_9NEIS</name>
<evidence type="ECO:0000313" key="3">
    <source>
        <dbReference type="Proteomes" id="UP000036027"/>
    </source>
</evidence>
<sequence>MWHSNIHIKLRYQILFFSAFLFFIIFLVTRFEFEKEKFGYKKDYSERNNKISAEIEYIIKPYKIYKKNHAQQGPLSINNFYIKGTEEDYKKINSIIENKIPSIGFNGVCRDKEAIFISFDDISNQKQIIIQWRYPVDSCK</sequence>
<comment type="caution">
    <text evidence="2">The sequence shown here is derived from an EMBL/GenBank/DDBJ whole genome shotgun (WGS) entry which is preliminary data.</text>
</comment>
<dbReference type="EMBL" id="JTDO01000005">
    <property type="protein sequence ID" value="KLT73118.1"/>
    <property type="molecule type" value="Genomic_DNA"/>
</dbReference>
<reference evidence="2 3" key="1">
    <citation type="submission" date="2014-11" db="EMBL/GenBank/DDBJ databases">
        <title>Genome of a novel goose pathogen.</title>
        <authorList>
            <person name="Hansen C.M."/>
            <person name="Hueffer K."/>
            <person name="Choi S.C."/>
        </authorList>
    </citation>
    <scope>NUCLEOTIDE SEQUENCE [LARGE SCALE GENOMIC DNA]</scope>
    <source>
        <strain evidence="2 3">KH1503</strain>
    </source>
</reference>
<evidence type="ECO:0000313" key="2">
    <source>
        <dbReference type="EMBL" id="KLT73118.1"/>
    </source>
</evidence>
<protein>
    <submittedName>
        <fullName evidence="2">Uncharacterized protein</fullName>
    </submittedName>
</protein>
<feature type="transmembrane region" description="Helical" evidence="1">
    <location>
        <begin position="12"/>
        <end position="33"/>
    </location>
</feature>